<protein>
    <submittedName>
        <fullName evidence="3">Asialoglycoprotein receptor 1</fullName>
    </submittedName>
</protein>
<evidence type="ECO:0000256" key="1">
    <source>
        <dbReference type="ARBA" id="ARBA00023157"/>
    </source>
</evidence>
<dbReference type="Pfam" id="PF00059">
    <property type="entry name" value="Lectin_C"/>
    <property type="match status" value="1"/>
</dbReference>
<accession>A0AAN9A044</accession>
<dbReference type="AlphaFoldDB" id="A0AAN9A044"/>
<evidence type="ECO:0000259" key="2">
    <source>
        <dbReference type="PROSITE" id="PS50041"/>
    </source>
</evidence>
<organism evidence="3 4">
    <name type="scientific">Halocaridina rubra</name>
    <name type="common">Hawaiian red shrimp</name>
    <dbReference type="NCBI Taxonomy" id="373956"/>
    <lineage>
        <taxon>Eukaryota</taxon>
        <taxon>Metazoa</taxon>
        <taxon>Ecdysozoa</taxon>
        <taxon>Arthropoda</taxon>
        <taxon>Crustacea</taxon>
        <taxon>Multicrustacea</taxon>
        <taxon>Malacostraca</taxon>
        <taxon>Eumalacostraca</taxon>
        <taxon>Eucarida</taxon>
        <taxon>Decapoda</taxon>
        <taxon>Pleocyemata</taxon>
        <taxon>Caridea</taxon>
        <taxon>Atyoidea</taxon>
        <taxon>Atyidae</taxon>
        <taxon>Halocaridina</taxon>
    </lineage>
</organism>
<dbReference type="InterPro" id="IPR018378">
    <property type="entry name" value="C-type_lectin_CS"/>
</dbReference>
<gene>
    <name evidence="3" type="primary">ASGR1</name>
    <name evidence="3" type="ORF">SK128_002675</name>
</gene>
<evidence type="ECO:0000313" key="4">
    <source>
        <dbReference type="Proteomes" id="UP001381693"/>
    </source>
</evidence>
<dbReference type="InterPro" id="IPR016186">
    <property type="entry name" value="C-type_lectin-like/link_sf"/>
</dbReference>
<name>A0AAN9A044_HALRR</name>
<dbReference type="InterPro" id="IPR016187">
    <property type="entry name" value="CTDL_fold"/>
</dbReference>
<dbReference type="InterPro" id="IPR001304">
    <property type="entry name" value="C-type_lectin-like"/>
</dbReference>
<dbReference type="Proteomes" id="UP001381693">
    <property type="component" value="Unassembled WGS sequence"/>
</dbReference>
<keyword evidence="3" id="KW-0675">Receptor</keyword>
<dbReference type="PROSITE" id="PS00615">
    <property type="entry name" value="C_TYPE_LECTIN_1"/>
    <property type="match status" value="1"/>
</dbReference>
<feature type="domain" description="C-type lectin" evidence="2">
    <location>
        <begin position="149"/>
        <end position="264"/>
    </location>
</feature>
<dbReference type="PROSITE" id="PS50041">
    <property type="entry name" value="C_TYPE_LECTIN_2"/>
    <property type="match status" value="1"/>
</dbReference>
<dbReference type="EMBL" id="JAXCGZ010011326">
    <property type="protein sequence ID" value="KAK7075306.1"/>
    <property type="molecule type" value="Genomic_DNA"/>
</dbReference>
<reference evidence="3 4" key="1">
    <citation type="submission" date="2023-11" db="EMBL/GenBank/DDBJ databases">
        <title>Halocaridina rubra genome assembly.</title>
        <authorList>
            <person name="Smith C."/>
        </authorList>
    </citation>
    <scope>NUCLEOTIDE SEQUENCE [LARGE SCALE GENOMIC DNA]</scope>
    <source>
        <strain evidence="3">EP-1</strain>
        <tissue evidence="3">Whole</tissue>
    </source>
</reference>
<comment type="caution">
    <text evidence="3">The sequence shown here is derived from an EMBL/GenBank/DDBJ whole genome shotgun (WGS) entry which is preliminary data.</text>
</comment>
<keyword evidence="1" id="KW-1015">Disulfide bond</keyword>
<dbReference type="PANTHER" id="PTHR22803">
    <property type="entry name" value="MANNOSE, PHOSPHOLIPASE, LECTIN RECEPTOR RELATED"/>
    <property type="match status" value="1"/>
</dbReference>
<evidence type="ECO:0000313" key="3">
    <source>
        <dbReference type="EMBL" id="KAK7075306.1"/>
    </source>
</evidence>
<dbReference type="SUPFAM" id="SSF56436">
    <property type="entry name" value="C-type lectin-like"/>
    <property type="match status" value="1"/>
</dbReference>
<keyword evidence="4" id="KW-1185">Reference proteome</keyword>
<dbReference type="InterPro" id="IPR050111">
    <property type="entry name" value="C-type_lectin/snaclec_domain"/>
</dbReference>
<dbReference type="Gene3D" id="3.10.100.10">
    <property type="entry name" value="Mannose-Binding Protein A, subunit A"/>
    <property type="match status" value="1"/>
</dbReference>
<proteinExistence type="predicted"/>
<dbReference type="SMART" id="SM00034">
    <property type="entry name" value="CLECT"/>
    <property type="match status" value="1"/>
</dbReference>
<sequence>MKKMRAEEVHISAATVAVLIISLVNVTKCSSSKIFMKFRDDVETSETSALFVNVSITTCGIECFKAAKFRLCLGFQWRSSVDNTSFDQANQLNSDDPLQSTLPTKSPLLASKLLGQCGLLQCVPDQSTLVSAIGSQIYLFEVPQNYSLASTYAYRIYDENFLSYANAEKQCEADGAKLMVIKSQCQEGEINPKLQPFYYWIGVTDRKKEGEWILSDGSTPSYYNWGTSQPNNVIMNDEDQDCVLFRLGEWNDYFCSTEWAFICQIMFAEVSGCCSHA</sequence>